<feature type="compositionally biased region" description="Low complexity" evidence="6">
    <location>
        <begin position="589"/>
        <end position="620"/>
    </location>
</feature>
<feature type="compositionally biased region" description="Low complexity" evidence="6">
    <location>
        <begin position="535"/>
        <end position="544"/>
    </location>
</feature>
<gene>
    <name evidence="8" type="ORF">BESB_017420</name>
</gene>
<evidence type="ECO:0000256" key="4">
    <source>
        <dbReference type="ARBA" id="ARBA00022786"/>
    </source>
</evidence>
<feature type="compositionally biased region" description="Low complexity" evidence="6">
    <location>
        <begin position="199"/>
        <end position="217"/>
    </location>
</feature>
<dbReference type="Gene3D" id="3.90.1750.10">
    <property type="entry name" value="Hect, E3 ligase catalytic domains"/>
    <property type="match status" value="1"/>
</dbReference>
<name>A0A2A9M5D8_BESBE</name>
<keyword evidence="3" id="KW-0808">Transferase</keyword>
<accession>A0A2A9M5D8</accession>
<dbReference type="CDD" id="cd00078">
    <property type="entry name" value="HECTc"/>
    <property type="match status" value="1"/>
</dbReference>
<dbReference type="GeneID" id="40306803"/>
<dbReference type="InterPro" id="IPR000569">
    <property type="entry name" value="HECT_dom"/>
</dbReference>
<dbReference type="Gene3D" id="3.30.2160.10">
    <property type="entry name" value="Hect, E3 ligase catalytic domain"/>
    <property type="match status" value="1"/>
</dbReference>
<dbReference type="SUPFAM" id="SSF56204">
    <property type="entry name" value="Hect, E3 ligase catalytic domain"/>
    <property type="match status" value="1"/>
</dbReference>
<feature type="compositionally biased region" description="Acidic residues" evidence="6">
    <location>
        <begin position="470"/>
        <end position="498"/>
    </location>
</feature>
<sequence>MASSSQADSPSLARLGSQLNWGLYEQFLVIELNPTEGAISALTLDAKLRASTSGSPSSSPGAARALADRLCAFPPEKLSAAETDAVEQSLPSLRDCSPYQKLRAAREFLLTEAQYKDSALAEGDKEKWKPIIDFFGSLYALSSNFLLAPARKRRGARRAVQVPQAPFAHGSAEAKRENGRDSPAPSSQQSPVPSPAPSPFSALSAGPPAGSPASASPRRAEESDTRTKSENALARVEKVKRKTDVDLKRVREFYAALQTAGRAAASKGYEPLGEILEKIRVFCDDLQNRVDKLIYPCQLRFALVLLECPFFEEDGNLAALVELARTISMLSDAAKDTLVNWYEKIPAAYVRAHVVNVQQLITLRLLSFPDINTLRDAFAAPLRHALHTLHIFYVATNRRQERQRRALCAAAVSPAEVEPTALAVAEVRGALDGGGDEERLTSTGSAGGGKKRAPRVEYPTEKRTRKDGSGEAEEGDAEREESDAEDGDGESDAEDGDEAPLGYEEFQNDAVNTQQQLLRYEFAQWLDWRGRAASASASPTSLSPEEARHDRDAQSGEELQDDRRRPRESEDEPSEEKEASKPEDARAEAVVATPASADSAAAGAASSASSSQRSGKTTSSTALSLHLYLPSRETYAQETDFALLQHPFVVDAANKSAALKRQAAVQQLNQARRVEMDAIFSLFTGQGAVDSNPFLDIVVRREHIVQDTLLEIDRRSRIPNALKKALRVRFAGEDGVDEGGVKKEFFQLLVQELFSPGYDMFLHCEDSHLCWFNPVSTEEMSNFRLIGVIFGLAIYNGVLLGISFPSVIFRKLLGWTASSLEDLEELHPSIARSLRVLLGASAETVEAMALTFSVELDCYGDRVELPLGEHAVTDEVTIENREEYVRLYVDHVLNKSIEAQYRAFHQGFHSCVHEATISLFRPEELQRVILGSEEELDFEKLRTATSYQDGYTAESQTVQDFWAVADALDSAQKKKLLMFVTGSDRVPIKGLSSLRFVIGRNGSDTDRLPTAHTCFNYLLLPDYQNREKLQKLLQIAIENCQGFGLR</sequence>
<dbReference type="Pfam" id="PF00632">
    <property type="entry name" value="HECT"/>
    <property type="match status" value="1"/>
</dbReference>
<protein>
    <recommendedName>
        <fullName evidence="2">HECT-type E3 ubiquitin transferase</fullName>
        <ecNumber evidence="2">2.3.2.26</ecNumber>
    </recommendedName>
</protein>
<dbReference type="AlphaFoldDB" id="A0A2A9M5D8"/>
<dbReference type="InterPro" id="IPR035983">
    <property type="entry name" value="Hect_E3_ubiquitin_ligase"/>
</dbReference>
<dbReference type="PANTHER" id="PTHR45700">
    <property type="entry name" value="UBIQUITIN-PROTEIN LIGASE E3C"/>
    <property type="match status" value="1"/>
</dbReference>
<feature type="region of interest" description="Disordered" evidence="6">
    <location>
        <begin position="432"/>
        <end position="500"/>
    </location>
</feature>
<proteinExistence type="predicted"/>
<feature type="compositionally biased region" description="Basic and acidic residues" evidence="6">
    <location>
        <begin position="545"/>
        <end position="554"/>
    </location>
</feature>
<keyword evidence="4 5" id="KW-0833">Ubl conjugation pathway</keyword>
<keyword evidence="9" id="KW-1185">Reference proteome</keyword>
<evidence type="ECO:0000313" key="9">
    <source>
        <dbReference type="Proteomes" id="UP000224006"/>
    </source>
</evidence>
<dbReference type="FunFam" id="3.30.2410.10:FF:000003">
    <property type="entry name" value="probable E3 ubiquitin-protein ligase HERC4 isoform X1"/>
    <property type="match status" value="1"/>
</dbReference>
<dbReference type="OrthoDB" id="409931at2759"/>
<evidence type="ECO:0000256" key="6">
    <source>
        <dbReference type="SAM" id="MobiDB-lite"/>
    </source>
</evidence>
<comment type="catalytic activity">
    <reaction evidence="1">
        <text>S-ubiquitinyl-[E2 ubiquitin-conjugating enzyme]-L-cysteine + [acceptor protein]-L-lysine = [E2 ubiquitin-conjugating enzyme]-L-cysteine + N(6)-ubiquitinyl-[acceptor protein]-L-lysine.</text>
        <dbReference type="EC" id="2.3.2.26"/>
    </reaction>
</comment>
<evidence type="ECO:0000259" key="7">
    <source>
        <dbReference type="PROSITE" id="PS50237"/>
    </source>
</evidence>
<dbReference type="InterPro" id="IPR044611">
    <property type="entry name" value="E3A/B/C-like"/>
</dbReference>
<dbReference type="GO" id="GO:0061630">
    <property type="term" value="F:ubiquitin protein ligase activity"/>
    <property type="evidence" value="ECO:0007669"/>
    <property type="project" value="UniProtKB-EC"/>
</dbReference>
<comment type="caution">
    <text evidence="8">The sequence shown here is derived from an EMBL/GenBank/DDBJ whole genome shotgun (WGS) entry which is preliminary data.</text>
</comment>
<dbReference type="Gene3D" id="3.30.2410.10">
    <property type="entry name" value="Hect, E3 ligase catalytic domain"/>
    <property type="match status" value="1"/>
</dbReference>
<evidence type="ECO:0000256" key="5">
    <source>
        <dbReference type="PROSITE-ProRule" id="PRU00104"/>
    </source>
</evidence>
<evidence type="ECO:0000256" key="2">
    <source>
        <dbReference type="ARBA" id="ARBA00012485"/>
    </source>
</evidence>
<feature type="compositionally biased region" description="Basic and acidic residues" evidence="6">
    <location>
        <begin position="218"/>
        <end position="229"/>
    </location>
</feature>
<dbReference type="EMBL" id="NWUJ01000011">
    <property type="protein sequence ID" value="PFH32424.1"/>
    <property type="molecule type" value="Genomic_DNA"/>
</dbReference>
<dbReference type="KEGG" id="bbes:BESB_017420"/>
<reference evidence="8 9" key="1">
    <citation type="submission" date="2017-09" db="EMBL/GenBank/DDBJ databases">
        <title>Genome sequencing of Besnoitia besnoiti strain Bb-Ger1.</title>
        <authorList>
            <person name="Schares G."/>
            <person name="Venepally P."/>
            <person name="Lorenzi H.A."/>
        </authorList>
    </citation>
    <scope>NUCLEOTIDE SEQUENCE [LARGE SCALE GENOMIC DNA]</scope>
    <source>
        <strain evidence="8 9">Bb-Ger1</strain>
    </source>
</reference>
<dbReference type="EC" id="2.3.2.26" evidence="2"/>
<feature type="region of interest" description="Disordered" evidence="6">
    <location>
        <begin position="535"/>
        <end position="620"/>
    </location>
</feature>
<feature type="active site" description="Glycyl thioester intermediate" evidence="5">
    <location>
        <position position="1014"/>
    </location>
</feature>
<evidence type="ECO:0000256" key="1">
    <source>
        <dbReference type="ARBA" id="ARBA00000885"/>
    </source>
</evidence>
<dbReference type="GO" id="GO:0000209">
    <property type="term" value="P:protein polyubiquitination"/>
    <property type="evidence" value="ECO:0007669"/>
    <property type="project" value="InterPro"/>
</dbReference>
<feature type="compositionally biased region" description="Low complexity" evidence="6">
    <location>
        <begin position="182"/>
        <end position="191"/>
    </location>
</feature>
<dbReference type="Proteomes" id="UP000224006">
    <property type="component" value="Chromosome X"/>
</dbReference>
<dbReference type="PROSITE" id="PS50237">
    <property type="entry name" value="HECT"/>
    <property type="match status" value="1"/>
</dbReference>
<feature type="region of interest" description="Disordered" evidence="6">
    <location>
        <begin position="157"/>
        <end position="232"/>
    </location>
</feature>
<dbReference type="STRING" id="94643.A0A2A9M5D8"/>
<evidence type="ECO:0000256" key="3">
    <source>
        <dbReference type="ARBA" id="ARBA00022679"/>
    </source>
</evidence>
<dbReference type="SMART" id="SM00119">
    <property type="entry name" value="HECTc"/>
    <property type="match status" value="1"/>
</dbReference>
<organism evidence="8 9">
    <name type="scientific">Besnoitia besnoiti</name>
    <name type="common">Apicomplexan protozoan</name>
    <dbReference type="NCBI Taxonomy" id="94643"/>
    <lineage>
        <taxon>Eukaryota</taxon>
        <taxon>Sar</taxon>
        <taxon>Alveolata</taxon>
        <taxon>Apicomplexa</taxon>
        <taxon>Conoidasida</taxon>
        <taxon>Coccidia</taxon>
        <taxon>Eucoccidiorida</taxon>
        <taxon>Eimeriorina</taxon>
        <taxon>Sarcocystidae</taxon>
        <taxon>Besnoitia</taxon>
    </lineage>
</organism>
<dbReference type="PANTHER" id="PTHR45700:SF8">
    <property type="entry name" value="HECT-TYPE E3 UBIQUITIN TRANSFERASE"/>
    <property type="match status" value="1"/>
</dbReference>
<feature type="compositionally biased region" description="Basic and acidic residues" evidence="6">
    <location>
        <begin position="576"/>
        <end position="587"/>
    </location>
</feature>
<evidence type="ECO:0000313" key="8">
    <source>
        <dbReference type="EMBL" id="PFH32424.1"/>
    </source>
</evidence>
<dbReference type="VEuPathDB" id="ToxoDB:BESB_017420"/>
<feature type="domain" description="HECT" evidence="7">
    <location>
        <begin position="718"/>
        <end position="1046"/>
    </location>
</feature>
<feature type="compositionally biased region" description="Basic and acidic residues" evidence="6">
    <location>
        <begin position="454"/>
        <end position="469"/>
    </location>
</feature>
<dbReference type="RefSeq" id="XP_029216433.1">
    <property type="nucleotide sequence ID" value="XM_029360457.1"/>
</dbReference>